<reference evidence="4 5" key="1">
    <citation type="journal article" date="2018" name="Biotechnol. Adv.">
        <title>Improved genomic resources and new bioinformatic workflow for the carcinogenic parasite Clonorchis sinensis: Biotechnological implications.</title>
        <authorList>
            <person name="Wang D."/>
            <person name="Korhonen P.K."/>
            <person name="Gasser R.B."/>
            <person name="Young N.D."/>
        </authorList>
    </citation>
    <scope>NUCLEOTIDE SEQUENCE [LARGE SCALE GENOMIC DNA]</scope>
    <source>
        <strain evidence="4">Cs-k2</strain>
    </source>
</reference>
<keyword evidence="2" id="KW-0732">Signal</keyword>
<dbReference type="Proteomes" id="UP000286415">
    <property type="component" value="Unassembled WGS sequence"/>
</dbReference>
<dbReference type="InterPro" id="IPR008139">
    <property type="entry name" value="SaposinB_dom"/>
</dbReference>
<dbReference type="SUPFAM" id="SSF47862">
    <property type="entry name" value="Saposin"/>
    <property type="match status" value="1"/>
</dbReference>
<dbReference type="SMART" id="SM00741">
    <property type="entry name" value="SapB"/>
    <property type="match status" value="1"/>
</dbReference>
<dbReference type="EMBL" id="NIRI02000042">
    <property type="protein sequence ID" value="KAG5451971.1"/>
    <property type="molecule type" value="Genomic_DNA"/>
</dbReference>
<organism evidence="4 5">
    <name type="scientific">Clonorchis sinensis</name>
    <name type="common">Chinese liver fluke</name>
    <dbReference type="NCBI Taxonomy" id="79923"/>
    <lineage>
        <taxon>Eukaryota</taxon>
        <taxon>Metazoa</taxon>
        <taxon>Spiralia</taxon>
        <taxon>Lophotrochozoa</taxon>
        <taxon>Platyhelminthes</taxon>
        <taxon>Trematoda</taxon>
        <taxon>Digenea</taxon>
        <taxon>Opisthorchiida</taxon>
        <taxon>Opisthorchiata</taxon>
        <taxon>Opisthorchiidae</taxon>
        <taxon>Clonorchis</taxon>
    </lineage>
</organism>
<feature type="signal peptide" evidence="2">
    <location>
        <begin position="1"/>
        <end position="19"/>
    </location>
</feature>
<accession>A0A8T1MT86</accession>
<name>A0A8T1MT86_CLOSI</name>
<dbReference type="AlphaFoldDB" id="A0A8T1MT86"/>
<protein>
    <recommendedName>
        <fullName evidence="3">Saposin B-type domain-containing protein</fullName>
    </recommendedName>
</protein>
<feature type="chain" id="PRO_5035909041" description="Saposin B-type domain-containing protein" evidence="2">
    <location>
        <begin position="20"/>
        <end position="264"/>
    </location>
</feature>
<sequence>MFWLQTIVVLCVLSSPSEQSLLKVQTEGSDAHTMCQQTMGYFKEVTTNWVSRAEILSNLESLCEYTNSKDQCLKNCEIFLQTIGDAVSELDESATCDILLSFGQENRPYNANACSICQLVVGELKILIETGIPVQILTHLLYPLCEKTGAFASICKTVVKVSLEYIKILFGELGPRGVCQAIRHCSPLQGEMSSNGVTENGASDQNDEILIPETLLHENYKYLERVYKEYLRYVCQDYNEEDCTEQLQNAITQVVEHLQDGLPG</sequence>
<evidence type="ECO:0000313" key="4">
    <source>
        <dbReference type="EMBL" id="KAG5451971.1"/>
    </source>
</evidence>
<keyword evidence="1" id="KW-1015">Disulfide bond</keyword>
<evidence type="ECO:0000256" key="2">
    <source>
        <dbReference type="SAM" id="SignalP"/>
    </source>
</evidence>
<proteinExistence type="predicted"/>
<evidence type="ECO:0000259" key="3">
    <source>
        <dbReference type="PROSITE" id="PS50015"/>
    </source>
</evidence>
<evidence type="ECO:0000313" key="5">
    <source>
        <dbReference type="Proteomes" id="UP000286415"/>
    </source>
</evidence>
<dbReference type="Gene3D" id="1.10.225.10">
    <property type="entry name" value="Saposin-like"/>
    <property type="match status" value="1"/>
</dbReference>
<feature type="domain" description="Saposin B-type" evidence="3">
    <location>
        <begin position="110"/>
        <end position="189"/>
    </location>
</feature>
<dbReference type="PROSITE" id="PS50015">
    <property type="entry name" value="SAP_B"/>
    <property type="match status" value="1"/>
</dbReference>
<comment type="caution">
    <text evidence="4">The sequence shown here is derived from an EMBL/GenBank/DDBJ whole genome shotgun (WGS) entry which is preliminary data.</text>
</comment>
<keyword evidence="5" id="KW-1185">Reference proteome</keyword>
<reference evidence="4 5" key="2">
    <citation type="journal article" date="2021" name="Genomics">
        <title>High-quality reference genome for Clonorchis sinensis.</title>
        <authorList>
            <person name="Young N.D."/>
            <person name="Stroehlein A.J."/>
            <person name="Kinkar L."/>
            <person name="Wang T."/>
            <person name="Sohn W.M."/>
            <person name="Chang B.C.H."/>
            <person name="Kaur P."/>
            <person name="Weisz D."/>
            <person name="Dudchenko O."/>
            <person name="Aiden E.L."/>
            <person name="Korhonen P.K."/>
            <person name="Gasser R.B."/>
        </authorList>
    </citation>
    <scope>NUCLEOTIDE SEQUENCE [LARGE SCALE GENOMIC DNA]</scope>
    <source>
        <strain evidence="4">Cs-k2</strain>
    </source>
</reference>
<evidence type="ECO:0000256" key="1">
    <source>
        <dbReference type="ARBA" id="ARBA00023157"/>
    </source>
</evidence>
<dbReference type="InterPro" id="IPR011001">
    <property type="entry name" value="Saposin-like"/>
</dbReference>
<dbReference type="OrthoDB" id="69496at2759"/>
<gene>
    <name evidence="4" type="ORF">CSKR_201559</name>
</gene>